<evidence type="ECO:0000313" key="7">
    <source>
        <dbReference type="Proteomes" id="UP001243009"/>
    </source>
</evidence>
<dbReference type="EMBL" id="JAUTWS010000002">
    <property type="protein sequence ID" value="MDO9707161.1"/>
    <property type="molecule type" value="Genomic_DNA"/>
</dbReference>
<comment type="similarity">
    <text evidence="5">Belongs to the dTDP-4-dehydrorhamnose 3,5-epimerase family.</text>
</comment>
<gene>
    <name evidence="6" type="primary">rfbC</name>
    <name evidence="6" type="ORF">Q7A36_02320</name>
</gene>
<evidence type="ECO:0000256" key="3">
    <source>
        <dbReference type="ARBA" id="ARBA00012098"/>
    </source>
</evidence>
<evidence type="ECO:0000256" key="1">
    <source>
        <dbReference type="ARBA" id="ARBA00001298"/>
    </source>
</evidence>
<proteinExistence type="inferred from homology"/>
<comment type="function">
    <text evidence="2 5">Catalyzes the epimerization of the C3' and C5'positions of dTDP-6-deoxy-D-xylo-4-hexulose, forming dTDP-6-deoxy-L-lyxo-4-hexulose.</text>
</comment>
<dbReference type="Gene3D" id="2.60.120.10">
    <property type="entry name" value="Jelly Rolls"/>
    <property type="match status" value="1"/>
</dbReference>
<evidence type="ECO:0000256" key="5">
    <source>
        <dbReference type="RuleBase" id="RU364069"/>
    </source>
</evidence>
<comment type="subunit">
    <text evidence="5">Homodimer.</text>
</comment>
<protein>
    <recommendedName>
        <fullName evidence="4 5">dTDP-4-dehydrorhamnose 3,5-epimerase</fullName>
        <ecNumber evidence="3 5">5.1.3.13</ecNumber>
    </recommendedName>
    <alternativeName>
        <fullName evidence="5">Thymidine diphospho-4-keto-rhamnose 3,5-epimerase</fullName>
    </alternativeName>
</protein>
<accession>A0ABT9DTD8</accession>
<dbReference type="SUPFAM" id="SSF51182">
    <property type="entry name" value="RmlC-like cupins"/>
    <property type="match status" value="1"/>
</dbReference>
<reference evidence="6 7" key="1">
    <citation type="submission" date="2023-08" db="EMBL/GenBank/DDBJ databases">
        <title>The draft genome sequence of Paracraurococcus sp. LOR1-02.</title>
        <authorList>
            <person name="Kingkaew E."/>
            <person name="Tanasupawat S."/>
        </authorList>
    </citation>
    <scope>NUCLEOTIDE SEQUENCE [LARGE SCALE GENOMIC DNA]</scope>
    <source>
        <strain evidence="6 7">LOR1-02</strain>
    </source>
</reference>
<keyword evidence="7" id="KW-1185">Reference proteome</keyword>
<name>A0ABT9DTD8_9PROT</name>
<comment type="pathway">
    <text evidence="5">Carbohydrate biosynthesis; dTDP-L-rhamnose biosynthesis.</text>
</comment>
<sequence>MTTGPAVSGNFTAERFALPGPVLVTPRRFGDHRGFFLETWSARDFAALGIPDVFVQDNHSLSARAGTIRGMHFQRPPHAQAKLVRALRGAILDIAVDIRRSSPTYGQHVAAELTAENARQLYVPVGFAHGFCTLTPDTEVAYKVTDLYAPDCDAGIAWDDPDLGLPWPFAAAEVQLSDKDRRAPRLRDIAPAFD</sequence>
<dbReference type="RefSeq" id="WP_305102279.1">
    <property type="nucleotide sequence ID" value="NZ_JAUTWS010000002.1"/>
</dbReference>
<organism evidence="6 7">
    <name type="scientific">Paracraurococcus lichenis</name>
    <dbReference type="NCBI Taxonomy" id="3064888"/>
    <lineage>
        <taxon>Bacteria</taxon>
        <taxon>Pseudomonadati</taxon>
        <taxon>Pseudomonadota</taxon>
        <taxon>Alphaproteobacteria</taxon>
        <taxon>Acetobacterales</taxon>
        <taxon>Roseomonadaceae</taxon>
        <taxon>Paracraurococcus</taxon>
    </lineage>
</organism>
<evidence type="ECO:0000313" key="6">
    <source>
        <dbReference type="EMBL" id="MDO9707161.1"/>
    </source>
</evidence>
<dbReference type="InterPro" id="IPR014710">
    <property type="entry name" value="RmlC-like_jellyroll"/>
</dbReference>
<dbReference type="EC" id="5.1.3.13" evidence="3 5"/>
<dbReference type="Proteomes" id="UP001243009">
    <property type="component" value="Unassembled WGS sequence"/>
</dbReference>
<evidence type="ECO:0000256" key="2">
    <source>
        <dbReference type="ARBA" id="ARBA00001997"/>
    </source>
</evidence>
<comment type="catalytic activity">
    <reaction evidence="1 5">
        <text>dTDP-4-dehydro-6-deoxy-alpha-D-glucose = dTDP-4-dehydro-beta-L-rhamnose</text>
        <dbReference type="Rhea" id="RHEA:16969"/>
        <dbReference type="ChEBI" id="CHEBI:57649"/>
        <dbReference type="ChEBI" id="CHEBI:62830"/>
        <dbReference type="EC" id="5.1.3.13"/>
    </reaction>
</comment>
<keyword evidence="5 6" id="KW-0413">Isomerase</keyword>
<dbReference type="GO" id="GO:0008830">
    <property type="term" value="F:dTDP-4-dehydrorhamnose 3,5-epimerase activity"/>
    <property type="evidence" value="ECO:0007669"/>
    <property type="project" value="UniProtKB-EC"/>
</dbReference>
<dbReference type="PANTHER" id="PTHR21047:SF2">
    <property type="entry name" value="THYMIDINE DIPHOSPHO-4-KETO-RHAMNOSE 3,5-EPIMERASE"/>
    <property type="match status" value="1"/>
</dbReference>
<dbReference type="InterPro" id="IPR000888">
    <property type="entry name" value="RmlC-like"/>
</dbReference>
<dbReference type="InterPro" id="IPR011051">
    <property type="entry name" value="RmlC_Cupin_sf"/>
</dbReference>
<evidence type="ECO:0000256" key="4">
    <source>
        <dbReference type="ARBA" id="ARBA00019595"/>
    </source>
</evidence>
<dbReference type="NCBIfam" id="TIGR01221">
    <property type="entry name" value="rmlC"/>
    <property type="match status" value="1"/>
</dbReference>
<comment type="caution">
    <text evidence="6">The sequence shown here is derived from an EMBL/GenBank/DDBJ whole genome shotgun (WGS) entry which is preliminary data.</text>
</comment>
<dbReference type="Pfam" id="PF00908">
    <property type="entry name" value="dTDP_sugar_isom"/>
    <property type="match status" value="1"/>
</dbReference>
<dbReference type="CDD" id="cd00438">
    <property type="entry name" value="cupin_RmlC"/>
    <property type="match status" value="1"/>
</dbReference>
<dbReference type="PANTHER" id="PTHR21047">
    <property type="entry name" value="DTDP-6-DEOXY-D-GLUCOSE-3,5 EPIMERASE"/>
    <property type="match status" value="1"/>
</dbReference>